<evidence type="ECO:0000313" key="3">
    <source>
        <dbReference type="Proteomes" id="UP000602510"/>
    </source>
</evidence>
<keyword evidence="3" id="KW-1185">Reference proteome</keyword>
<protein>
    <recommendedName>
        <fullName evidence="4">Peptidase A2 domain-containing protein</fullName>
    </recommendedName>
</protein>
<dbReference type="GO" id="GO:0006508">
    <property type="term" value="P:proteolysis"/>
    <property type="evidence" value="ECO:0007669"/>
    <property type="project" value="InterPro"/>
</dbReference>
<organism evidence="1 3">
    <name type="scientific">Phytophthora infestans</name>
    <name type="common">Potato late blight agent</name>
    <name type="synonym">Botrytis infestans</name>
    <dbReference type="NCBI Taxonomy" id="4787"/>
    <lineage>
        <taxon>Eukaryota</taxon>
        <taxon>Sar</taxon>
        <taxon>Stramenopiles</taxon>
        <taxon>Oomycota</taxon>
        <taxon>Peronosporomycetes</taxon>
        <taxon>Peronosporales</taxon>
        <taxon>Peronosporaceae</taxon>
        <taxon>Phytophthora</taxon>
    </lineage>
</organism>
<dbReference type="Gene3D" id="2.40.70.10">
    <property type="entry name" value="Acid Proteases"/>
    <property type="match status" value="1"/>
</dbReference>
<dbReference type="PROSITE" id="PS00141">
    <property type="entry name" value="ASP_PROTEASE"/>
    <property type="match status" value="1"/>
</dbReference>
<dbReference type="EMBL" id="WSZM01000380">
    <property type="protein sequence ID" value="KAF4034186.1"/>
    <property type="molecule type" value="Genomic_DNA"/>
</dbReference>
<gene>
    <name evidence="1" type="ORF">GN244_ATG13828</name>
    <name evidence="2" type="ORF">GN958_ATG13310</name>
</gene>
<evidence type="ECO:0008006" key="4">
    <source>
        <dbReference type="Google" id="ProtNLM"/>
    </source>
</evidence>
<evidence type="ECO:0000313" key="1">
    <source>
        <dbReference type="EMBL" id="KAF4034186.1"/>
    </source>
</evidence>
<reference evidence="1" key="1">
    <citation type="submission" date="2020-04" db="EMBL/GenBank/DDBJ databases">
        <title>Hybrid Assembly of Korean Phytophthora infestans isolates.</title>
        <authorList>
            <person name="Prokchorchik M."/>
            <person name="Lee Y."/>
            <person name="Seo J."/>
            <person name="Cho J.-H."/>
            <person name="Park Y.-E."/>
            <person name="Jang D.-C."/>
            <person name="Im J.-S."/>
            <person name="Choi J.-G."/>
            <person name="Park H.-J."/>
            <person name="Lee G.-B."/>
            <person name="Lee Y.-G."/>
            <person name="Hong S.-Y."/>
            <person name="Cho K."/>
            <person name="Sohn K.H."/>
        </authorList>
    </citation>
    <scope>NUCLEOTIDE SEQUENCE</scope>
    <source>
        <strain evidence="1">KR_1_A1</strain>
        <strain evidence="2">KR_2_A2</strain>
    </source>
</reference>
<dbReference type="EMBL" id="JAACNO010001795">
    <property type="protein sequence ID" value="KAF4137466.1"/>
    <property type="molecule type" value="Genomic_DNA"/>
</dbReference>
<dbReference type="AlphaFoldDB" id="A0A833S683"/>
<accession>A0A833S683</accession>
<comment type="caution">
    <text evidence="1">The sequence shown here is derived from an EMBL/GenBank/DDBJ whole genome shotgun (WGS) entry which is preliminary data.</text>
</comment>
<evidence type="ECO:0000313" key="2">
    <source>
        <dbReference type="EMBL" id="KAF4137466.1"/>
    </source>
</evidence>
<dbReference type="Proteomes" id="UP000704712">
    <property type="component" value="Unassembled WGS sequence"/>
</dbReference>
<dbReference type="GO" id="GO:0004190">
    <property type="term" value="F:aspartic-type endopeptidase activity"/>
    <property type="evidence" value="ECO:0007669"/>
    <property type="project" value="InterPro"/>
</dbReference>
<dbReference type="InterPro" id="IPR021109">
    <property type="entry name" value="Peptidase_aspartic_dom_sf"/>
</dbReference>
<sequence length="126" mass="14600">MLIDSGATHSIVRRDLLAAPAGTQYENIQARDFEGRLSTTTLRKISVDTEVEKRFCPVELVEWPLRQDFDGILGQTELRRENPDIDWSADILSWRSAPRRSLPREWKPPPLPELEIGRLLTIYWKS</sequence>
<proteinExistence type="predicted"/>
<dbReference type="Proteomes" id="UP000602510">
    <property type="component" value="Unassembled WGS sequence"/>
</dbReference>
<name>A0A833S683_PHYIN</name>
<dbReference type="InterPro" id="IPR001969">
    <property type="entry name" value="Aspartic_peptidase_AS"/>
</dbReference>